<dbReference type="Pfam" id="PF02992">
    <property type="entry name" value="Transposase_21"/>
    <property type="match status" value="1"/>
</dbReference>
<protein>
    <submittedName>
        <fullName evidence="2">Uncharacterized protein</fullName>
    </submittedName>
</protein>
<dbReference type="PANTHER" id="PTHR10775">
    <property type="entry name" value="OS08G0208400 PROTEIN"/>
    <property type="match status" value="1"/>
</dbReference>
<sequence>NYVPSQPSRPTFGEDEIRSLVHDALGHLPFDSRLVRDSMFEDNVGESSQSSHRRVEDENISESSKTSDDSATYKKLLEECESSNAKKLNKTAKVLRYFPLILRLKRIYMSEKITKDMRWHNMGRTMDEKLRHPTDGLDWKGFDARYLDFASDPQKAPENDIDVYLQPLIHELKLLWKGVDAYDAFSKQKLKLRASIIWLEKNHKYRIQNDQFDGTCEEEGPPTSLTGFDILEQLSGASFIYGKSDNSSNKSNKRIQDGVGCSTNAHDEANAQLSAFEDIENYVEEETSEHLL</sequence>
<comment type="caution">
    <text evidence="2">The sequence shown here is derived from an EMBL/GenBank/DDBJ whole genome shotgun (WGS) entry which is preliminary data.</text>
</comment>
<dbReference type="EMBL" id="BKCJ010275705">
    <property type="protein sequence ID" value="GEZ41148.1"/>
    <property type="molecule type" value="Genomic_DNA"/>
</dbReference>
<dbReference type="PANTHER" id="PTHR10775:SF192">
    <property type="match status" value="1"/>
</dbReference>
<evidence type="ECO:0000256" key="1">
    <source>
        <dbReference type="SAM" id="MobiDB-lite"/>
    </source>
</evidence>
<reference evidence="2" key="1">
    <citation type="journal article" date="2019" name="Sci. Rep.">
        <title>Draft genome of Tanacetum cinerariifolium, the natural source of mosquito coil.</title>
        <authorList>
            <person name="Yamashiro T."/>
            <person name="Shiraishi A."/>
            <person name="Satake H."/>
            <person name="Nakayama K."/>
        </authorList>
    </citation>
    <scope>NUCLEOTIDE SEQUENCE</scope>
</reference>
<dbReference type="InterPro" id="IPR004242">
    <property type="entry name" value="Transposase_21"/>
</dbReference>
<name>A0A699I8I1_TANCI</name>
<gene>
    <name evidence="2" type="ORF">Tci_513121</name>
</gene>
<evidence type="ECO:0000313" key="2">
    <source>
        <dbReference type="EMBL" id="GEZ41148.1"/>
    </source>
</evidence>
<feature type="region of interest" description="Disordered" evidence="1">
    <location>
        <begin position="42"/>
        <end position="72"/>
    </location>
</feature>
<organism evidence="2">
    <name type="scientific">Tanacetum cinerariifolium</name>
    <name type="common">Dalmatian daisy</name>
    <name type="synonym">Chrysanthemum cinerariifolium</name>
    <dbReference type="NCBI Taxonomy" id="118510"/>
    <lineage>
        <taxon>Eukaryota</taxon>
        <taxon>Viridiplantae</taxon>
        <taxon>Streptophyta</taxon>
        <taxon>Embryophyta</taxon>
        <taxon>Tracheophyta</taxon>
        <taxon>Spermatophyta</taxon>
        <taxon>Magnoliopsida</taxon>
        <taxon>eudicotyledons</taxon>
        <taxon>Gunneridae</taxon>
        <taxon>Pentapetalae</taxon>
        <taxon>asterids</taxon>
        <taxon>campanulids</taxon>
        <taxon>Asterales</taxon>
        <taxon>Asteraceae</taxon>
        <taxon>Asteroideae</taxon>
        <taxon>Anthemideae</taxon>
        <taxon>Anthemidinae</taxon>
        <taxon>Tanacetum</taxon>
    </lineage>
</organism>
<dbReference type="AlphaFoldDB" id="A0A699I8I1"/>
<accession>A0A699I8I1</accession>
<feature type="non-terminal residue" evidence="2">
    <location>
        <position position="1"/>
    </location>
</feature>
<proteinExistence type="predicted"/>